<proteinExistence type="predicted"/>
<evidence type="ECO:0000313" key="3">
    <source>
        <dbReference type="Proteomes" id="UP000501690"/>
    </source>
</evidence>
<sequence length="250" mass="27988">MTTYYDRSTVSFLKQPFAHPSHAIRSPSARPPLVVRAPLALFTRRQRAVRTVRVPFASCPNVLRASSASCSRTVPELSTRPPRTPFALCWHTIPVLGCHGVSMLSLCWCLFMGCCKSVCLFNALRKTILAVIFGDLKLSKKCCRNGAFASFTVMEYYDNVLVIVIVLVSSTIVLVVGISLLVYIRRHRYIQMKRRAQIFSRVSLSSLSFCFPGSNDAEKLAKSLYRNSLNFKYSALEKATNSFDEANKLG</sequence>
<keyword evidence="1" id="KW-0812">Transmembrane</keyword>
<keyword evidence="1" id="KW-0472">Membrane</keyword>
<dbReference type="AlphaFoldDB" id="A0A4D6MW71"/>
<keyword evidence="3" id="KW-1185">Reference proteome</keyword>
<keyword evidence="1" id="KW-1133">Transmembrane helix</keyword>
<protein>
    <submittedName>
        <fullName evidence="2">Uncharacterized protein</fullName>
    </submittedName>
</protein>
<evidence type="ECO:0000313" key="2">
    <source>
        <dbReference type="EMBL" id="QCE04147.1"/>
    </source>
</evidence>
<dbReference type="Proteomes" id="UP000501690">
    <property type="component" value="Linkage Group LG8"/>
</dbReference>
<name>A0A4D6MW71_VIGUN</name>
<gene>
    <name evidence="2" type="ORF">DEO72_LG8g2180</name>
</gene>
<feature type="transmembrane region" description="Helical" evidence="1">
    <location>
        <begin position="160"/>
        <end position="184"/>
    </location>
</feature>
<dbReference type="EMBL" id="CP039352">
    <property type="protein sequence ID" value="QCE04147.1"/>
    <property type="molecule type" value="Genomic_DNA"/>
</dbReference>
<evidence type="ECO:0000256" key="1">
    <source>
        <dbReference type="SAM" id="Phobius"/>
    </source>
</evidence>
<organism evidence="2 3">
    <name type="scientific">Vigna unguiculata</name>
    <name type="common">Cowpea</name>
    <dbReference type="NCBI Taxonomy" id="3917"/>
    <lineage>
        <taxon>Eukaryota</taxon>
        <taxon>Viridiplantae</taxon>
        <taxon>Streptophyta</taxon>
        <taxon>Embryophyta</taxon>
        <taxon>Tracheophyta</taxon>
        <taxon>Spermatophyta</taxon>
        <taxon>Magnoliopsida</taxon>
        <taxon>eudicotyledons</taxon>
        <taxon>Gunneridae</taxon>
        <taxon>Pentapetalae</taxon>
        <taxon>rosids</taxon>
        <taxon>fabids</taxon>
        <taxon>Fabales</taxon>
        <taxon>Fabaceae</taxon>
        <taxon>Papilionoideae</taxon>
        <taxon>50 kb inversion clade</taxon>
        <taxon>NPAAA clade</taxon>
        <taxon>indigoferoid/millettioid clade</taxon>
        <taxon>Phaseoleae</taxon>
        <taxon>Vigna</taxon>
    </lineage>
</organism>
<reference evidence="2 3" key="1">
    <citation type="submission" date="2019-04" db="EMBL/GenBank/DDBJ databases">
        <title>An improved genome assembly and genetic linkage map for asparagus bean, Vigna unguiculata ssp. sesquipedialis.</title>
        <authorList>
            <person name="Xia Q."/>
            <person name="Zhang R."/>
            <person name="Dong Y."/>
        </authorList>
    </citation>
    <scope>NUCLEOTIDE SEQUENCE [LARGE SCALE GENOMIC DNA]</scope>
    <source>
        <tissue evidence="2">Leaf</tissue>
    </source>
</reference>
<accession>A0A4D6MW71</accession>